<comment type="caution">
    <text evidence="1">The sequence shown here is derived from an EMBL/GenBank/DDBJ whole genome shotgun (WGS) entry which is preliminary data.</text>
</comment>
<dbReference type="Proteomes" id="UP000318833">
    <property type="component" value="Unassembled WGS sequence"/>
</dbReference>
<dbReference type="EMBL" id="VLNR01000114">
    <property type="protein sequence ID" value="TSE03385.1"/>
    <property type="molecule type" value="Genomic_DNA"/>
</dbReference>
<dbReference type="OrthoDB" id="9893097at2"/>
<accession>A0A554VAW5</accession>
<dbReference type="AlphaFoldDB" id="A0A554VAW5"/>
<dbReference type="RefSeq" id="WP_143919009.1">
    <property type="nucleotide sequence ID" value="NZ_CANMXV010000115.1"/>
</dbReference>
<proteinExistence type="predicted"/>
<reference evidence="1 2" key="1">
    <citation type="submission" date="2019-07" db="EMBL/GenBank/DDBJ databases">
        <title>The draft genome sequence of Aquimarina algiphila M91.</title>
        <authorList>
            <person name="Meng X."/>
        </authorList>
    </citation>
    <scope>NUCLEOTIDE SEQUENCE [LARGE SCALE GENOMIC DNA]</scope>
    <source>
        <strain evidence="1 2">M91</strain>
    </source>
</reference>
<evidence type="ECO:0000313" key="2">
    <source>
        <dbReference type="Proteomes" id="UP000318833"/>
    </source>
</evidence>
<name>A0A554VAW5_9FLAO</name>
<organism evidence="1 2">
    <name type="scientific">Aquimarina algiphila</name>
    <dbReference type="NCBI Taxonomy" id="2047982"/>
    <lineage>
        <taxon>Bacteria</taxon>
        <taxon>Pseudomonadati</taxon>
        <taxon>Bacteroidota</taxon>
        <taxon>Flavobacteriia</taxon>
        <taxon>Flavobacteriales</taxon>
        <taxon>Flavobacteriaceae</taxon>
        <taxon>Aquimarina</taxon>
    </lineage>
</organism>
<gene>
    <name evidence="1" type="ORF">FOF46_29400</name>
</gene>
<evidence type="ECO:0000313" key="1">
    <source>
        <dbReference type="EMBL" id="TSE03385.1"/>
    </source>
</evidence>
<keyword evidence="2" id="KW-1185">Reference proteome</keyword>
<protein>
    <submittedName>
        <fullName evidence="1">Uncharacterized protein</fullName>
    </submittedName>
</protein>
<sequence length="99" mass="11298">MLQPHQPHNICFEVVGAPKIYINPRLGKIDLTKPFTNEQALEWYKDINFPYIKPISGAEAVLSKEKVDTILKLIKKATSPEEIEILKASKPDSKRIKEL</sequence>